<gene>
    <name evidence="1" type="ORF">H6G05_07370</name>
</gene>
<accession>A0ABR8C9C6</accession>
<evidence type="ECO:0000313" key="2">
    <source>
        <dbReference type="Proteomes" id="UP000618445"/>
    </source>
</evidence>
<sequence>MTAPIDHHLENLGEYLKDRLNEAGEALDAAITVVEDVSYLGDFNSTDKFPLLLIYRTGGKGYGGDRREFWEIVYLLSNYGDVYDVPRVLAWVFEEHNDSNIINLLVNYFSQTQCSGLKLDVNSLDWNYLYRTAIGNSAGGRLKFTLSA</sequence>
<dbReference type="RefSeq" id="WP_190577551.1">
    <property type="nucleotide sequence ID" value="NZ_CAWPQU010000078.1"/>
</dbReference>
<organism evidence="1 2">
    <name type="scientific">Phormidium tenue FACHB-1050</name>
    <dbReference type="NCBI Taxonomy" id="2692857"/>
    <lineage>
        <taxon>Bacteria</taxon>
        <taxon>Bacillati</taxon>
        <taxon>Cyanobacteriota</taxon>
        <taxon>Cyanophyceae</taxon>
        <taxon>Oscillatoriophycideae</taxon>
        <taxon>Oscillatoriales</taxon>
        <taxon>Oscillatoriaceae</taxon>
        <taxon>Phormidium</taxon>
    </lineage>
</organism>
<comment type="caution">
    <text evidence="1">The sequence shown here is derived from an EMBL/GenBank/DDBJ whole genome shotgun (WGS) entry which is preliminary data.</text>
</comment>
<evidence type="ECO:0000313" key="1">
    <source>
        <dbReference type="EMBL" id="MBD2316665.1"/>
    </source>
</evidence>
<keyword evidence="2" id="KW-1185">Reference proteome</keyword>
<proteinExistence type="predicted"/>
<dbReference type="EMBL" id="JACJQY010000008">
    <property type="protein sequence ID" value="MBD2316665.1"/>
    <property type="molecule type" value="Genomic_DNA"/>
</dbReference>
<reference evidence="1 2" key="1">
    <citation type="journal article" date="2020" name="ISME J.">
        <title>Comparative genomics reveals insights into cyanobacterial evolution and habitat adaptation.</title>
        <authorList>
            <person name="Chen M.Y."/>
            <person name="Teng W.K."/>
            <person name="Zhao L."/>
            <person name="Hu C.X."/>
            <person name="Zhou Y.K."/>
            <person name="Han B.P."/>
            <person name="Song L.R."/>
            <person name="Shu W.S."/>
        </authorList>
    </citation>
    <scope>NUCLEOTIDE SEQUENCE [LARGE SCALE GENOMIC DNA]</scope>
    <source>
        <strain evidence="1 2">FACHB-1050</strain>
    </source>
</reference>
<dbReference type="Proteomes" id="UP000618445">
    <property type="component" value="Unassembled WGS sequence"/>
</dbReference>
<protein>
    <submittedName>
        <fullName evidence="1">Uncharacterized protein</fullName>
    </submittedName>
</protein>
<name>A0ABR8C9C6_9CYAN</name>